<reference evidence="1 2" key="1">
    <citation type="submission" date="2019-09" db="EMBL/GenBank/DDBJ databases">
        <title>In-depth cultivation of the pig gut microbiome towards novel bacterial diversity and tailored functional studies.</title>
        <authorList>
            <person name="Wylensek D."/>
            <person name="Hitch T.C.A."/>
            <person name="Clavel T."/>
        </authorList>
    </citation>
    <scope>NUCLEOTIDE SEQUENCE [LARGE SCALE GENOMIC DNA]</scope>
    <source>
        <strain evidence="1 2">WCA3-693-APC-4?</strain>
    </source>
</reference>
<name>A0A6N7XZC2_9FIRM</name>
<sequence length="309" mass="35889">MRNDQSTFIQELGYLIDEFDELQDLRWSDLQYLAEYRELKMKKNDGLPIDQVKLDQLEPLFKNKIVTASRWNKFQNALVGMQKFIKDEVEGFVLDKQQEMQLFVDGKQAYIVEFVDGRVRLINNTVSEGINTMSDKRDYFIAFVNTKTDEVREIIQEFDSNSARYYTIWTATQGQLDFNIFQGSNKNIPPEANLNIATENIDLVINGVLQTPYTDFVIHNNGFYDTIRLTANSQSLIQDGTEIVARWYKNVGKLYFKHAHSHGEGGRDSLTVTKGMLDINLKEQLMYIPFRGNLPPDPKERKLWLDTSI</sequence>
<keyword evidence="2" id="KW-1185">Reference proteome</keyword>
<organism evidence="1 2">
    <name type="scientific">Tissierella pigra</name>
    <dbReference type="NCBI Taxonomy" id="2607614"/>
    <lineage>
        <taxon>Bacteria</taxon>
        <taxon>Bacillati</taxon>
        <taxon>Bacillota</taxon>
        <taxon>Tissierellia</taxon>
        <taxon>Tissierellales</taxon>
        <taxon>Tissierellaceae</taxon>
        <taxon>Tissierella</taxon>
    </lineage>
</organism>
<evidence type="ECO:0000313" key="2">
    <source>
        <dbReference type="Proteomes" id="UP000469523"/>
    </source>
</evidence>
<comment type="caution">
    <text evidence="1">The sequence shown here is derived from an EMBL/GenBank/DDBJ whole genome shotgun (WGS) entry which is preliminary data.</text>
</comment>
<evidence type="ECO:0000313" key="1">
    <source>
        <dbReference type="EMBL" id="MSU01924.1"/>
    </source>
</evidence>
<dbReference type="Proteomes" id="UP000469523">
    <property type="component" value="Unassembled WGS sequence"/>
</dbReference>
<dbReference type="RefSeq" id="WP_154440446.1">
    <property type="nucleotide sequence ID" value="NZ_VUNQ01000021.1"/>
</dbReference>
<accession>A0A6N7XZC2</accession>
<proteinExistence type="predicted"/>
<protein>
    <submittedName>
        <fullName evidence="1">Uncharacterized protein</fullName>
    </submittedName>
</protein>
<dbReference type="AlphaFoldDB" id="A0A6N7XZC2"/>
<gene>
    <name evidence="1" type="ORF">FYJ83_10630</name>
</gene>
<dbReference type="EMBL" id="VUNQ01000021">
    <property type="protein sequence ID" value="MSU01924.1"/>
    <property type="molecule type" value="Genomic_DNA"/>
</dbReference>